<reference evidence="1 2" key="1">
    <citation type="journal article" date="2019" name="Mol. Biol. Evol.">
        <title>Blast fungal genomes show frequent chromosomal changes, gene gains and losses, and effector gene turnover.</title>
        <authorList>
            <person name="Gomez Luciano L.B."/>
            <person name="Jason Tsai I."/>
            <person name="Chuma I."/>
            <person name="Tosa Y."/>
            <person name="Chen Y.H."/>
            <person name="Li J.Y."/>
            <person name="Li M.Y."/>
            <person name="Jade Lu M.Y."/>
            <person name="Nakayashiki H."/>
            <person name="Li W.H."/>
        </authorList>
    </citation>
    <scope>NUCLEOTIDE SEQUENCE [LARGE SCALE GENOMIC DNA]</scope>
    <source>
        <strain evidence="1 2">NI907</strain>
    </source>
</reference>
<dbReference type="RefSeq" id="XP_030983178.1">
    <property type="nucleotide sequence ID" value="XM_031125213.1"/>
</dbReference>
<protein>
    <submittedName>
        <fullName evidence="2">Uncharacterized protein</fullName>
    </submittedName>
</protein>
<dbReference type="Proteomes" id="UP000515153">
    <property type="component" value="Chromosome I"/>
</dbReference>
<name>A0A6P8B7R6_PYRGI</name>
<reference evidence="2" key="2">
    <citation type="submission" date="2019-10" db="EMBL/GenBank/DDBJ databases">
        <authorList>
            <consortium name="NCBI Genome Project"/>
        </authorList>
    </citation>
    <scope>NUCLEOTIDE SEQUENCE</scope>
    <source>
        <strain evidence="2">NI907</strain>
    </source>
</reference>
<accession>A0A6P8B7R6</accession>
<proteinExistence type="predicted"/>
<dbReference type="AlphaFoldDB" id="A0A6P8B7R6"/>
<reference evidence="2" key="3">
    <citation type="submission" date="2025-08" db="UniProtKB">
        <authorList>
            <consortium name="RefSeq"/>
        </authorList>
    </citation>
    <scope>IDENTIFICATION</scope>
    <source>
        <strain evidence="2">NI907</strain>
    </source>
</reference>
<keyword evidence="1" id="KW-1185">Reference proteome</keyword>
<evidence type="ECO:0000313" key="1">
    <source>
        <dbReference type="Proteomes" id="UP000515153"/>
    </source>
</evidence>
<organism evidence="1 2">
    <name type="scientific">Pyricularia grisea</name>
    <name type="common">Crabgrass-specific blast fungus</name>
    <name type="synonym">Magnaporthe grisea</name>
    <dbReference type="NCBI Taxonomy" id="148305"/>
    <lineage>
        <taxon>Eukaryota</taxon>
        <taxon>Fungi</taxon>
        <taxon>Dikarya</taxon>
        <taxon>Ascomycota</taxon>
        <taxon>Pezizomycotina</taxon>
        <taxon>Sordariomycetes</taxon>
        <taxon>Sordariomycetidae</taxon>
        <taxon>Magnaporthales</taxon>
        <taxon>Pyriculariaceae</taxon>
        <taxon>Pyricularia</taxon>
    </lineage>
</organism>
<dbReference type="KEGG" id="pgri:PgNI_05176"/>
<sequence length="329" mass="36638">MLERAARDLGVDVRIYLQDPTGVPASLDGTLPEDIAEGMARATIESGTVMDHGGWAWSGWFDLVSVHQVLEAVVGRILGAATPVAVAPQGRDGSEDKETVNFPHIKGIYRVWKVEQLHQLVLRPKIQASMSKLKLVPPQMRPGQLKRSDFPWIMGANQTTYKDWHPHRAPARDHLNELPCGAAPDGHRRLDSHQSQFPLNADVERAGHARKKAIGRASDVPAVRGALETAREEARKSGRHGVRLILRLGLGDGGRHNLWEYGRCSGCSLRRQDRLMRKRQLIRAEEEVVVLQDGEGGRFRPLGTLRAPMPKHGHICKFVADCGYYRILD</sequence>
<evidence type="ECO:0000313" key="2">
    <source>
        <dbReference type="RefSeq" id="XP_030983178.1"/>
    </source>
</evidence>
<dbReference type="GeneID" id="41960122"/>
<gene>
    <name evidence="2" type="ORF">PgNI_05176</name>
</gene>